<accession>A0ACA9PZ23</accession>
<keyword evidence="2" id="KW-1185">Reference proteome</keyword>
<name>A0ACA9PZ23_9GLOM</name>
<sequence>KLNLLNNTLMPKPFPLSGMLVTLPSNEAYSKINPDEVLEYAFRPADFRILYDEKNIRNISILWSQAAALIGKKKTGRNKAVAAVGRWIK</sequence>
<evidence type="ECO:0000313" key="2">
    <source>
        <dbReference type="Proteomes" id="UP000789920"/>
    </source>
</evidence>
<dbReference type="EMBL" id="CAJVQC010025662">
    <property type="protein sequence ID" value="CAG8730645.1"/>
    <property type="molecule type" value="Genomic_DNA"/>
</dbReference>
<proteinExistence type="predicted"/>
<feature type="non-terminal residue" evidence="1">
    <location>
        <position position="89"/>
    </location>
</feature>
<organism evidence="1 2">
    <name type="scientific">Racocetra persica</name>
    <dbReference type="NCBI Taxonomy" id="160502"/>
    <lineage>
        <taxon>Eukaryota</taxon>
        <taxon>Fungi</taxon>
        <taxon>Fungi incertae sedis</taxon>
        <taxon>Mucoromycota</taxon>
        <taxon>Glomeromycotina</taxon>
        <taxon>Glomeromycetes</taxon>
        <taxon>Diversisporales</taxon>
        <taxon>Gigasporaceae</taxon>
        <taxon>Racocetra</taxon>
    </lineage>
</organism>
<gene>
    <name evidence="1" type="ORF">RPERSI_LOCUS12124</name>
</gene>
<protein>
    <submittedName>
        <fullName evidence="1">4145_t:CDS:1</fullName>
    </submittedName>
</protein>
<dbReference type="Proteomes" id="UP000789920">
    <property type="component" value="Unassembled WGS sequence"/>
</dbReference>
<comment type="caution">
    <text evidence="1">The sequence shown here is derived from an EMBL/GenBank/DDBJ whole genome shotgun (WGS) entry which is preliminary data.</text>
</comment>
<reference evidence="1" key="1">
    <citation type="submission" date="2021-06" db="EMBL/GenBank/DDBJ databases">
        <authorList>
            <person name="Kallberg Y."/>
            <person name="Tangrot J."/>
            <person name="Rosling A."/>
        </authorList>
    </citation>
    <scope>NUCLEOTIDE SEQUENCE</scope>
    <source>
        <strain evidence="1">MA461A</strain>
    </source>
</reference>
<feature type="non-terminal residue" evidence="1">
    <location>
        <position position="1"/>
    </location>
</feature>
<evidence type="ECO:0000313" key="1">
    <source>
        <dbReference type="EMBL" id="CAG8730645.1"/>
    </source>
</evidence>